<evidence type="ECO:0000256" key="1">
    <source>
        <dbReference type="SAM" id="MobiDB-lite"/>
    </source>
</evidence>
<protein>
    <submittedName>
        <fullName evidence="2">Uncharacterized protein</fullName>
    </submittedName>
</protein>
<evidence type="ECO:0000313" key="2">
    <source>
        <dbReference type="EMBL" id="QUT04031.1"/>
    </source>
</evidence>
<evidence type="ECO:0000313" key="3">
    <source>
        <dbReference type="Proteomes" id="UP000681425"/>
    </source>
</evidence>
<sequence length="83" mass="9232">MSNRANLGRRWRETPSLGPNHNIELHTGQAEFLARKRASALGSEGLVDAIEDLVTRTAARLAIPPEWQHRPLAFARAYLGMEA</sequence>
<organism evidence="2 3">
    <name type="scientific">Sphingobium phenoxybenzoativorans</name>
    <dbReference type="NCBI Taxonomy" id="1592790"/>
    <lineage>
        <taxon>Bacteria</taxon>
        <taxon>Pseudomonadati</taxon>
        <taxon>Pseudomonadota</taxon>
        <taxon>Alphaproteobacteria</taxon>
        <taxon>Sphingomonadales</taxon>
        <taxon>Sphingomonadaceae</taxon>
        <taxon>Sphingobium</taxon>
    </lineage>
</organism>
<dbReference type="KEGG" id="spph:KFK14_12830"/>
<keyword evidence="3" id="KW-1185">Reference proteome</keyword>
<dbReference type="EMBL" id="CP073910">
    <property type="protein sequence ID" value="QUT04031.1"/>
    <property type="molecule type" value="Genomic_DNA"/>
</dbReference>
<feature type="region of interest" description="Disordered" evidence="1">
    <location>
        <begin position="1"/>
        <end position="22"/>
    </location>
</feature>
<name>A0A975PZT3_9SPHN</name>
<proteinExistence type="predicted"/>
<gene>
    <name evidence="2" type="ORF">KFK14_12830</name>
</gene>
<dbReference type="RefSeq" id="WP_212607926.1">
    <property type="nucleotide sequence ID" value="NZ_CP073910.1"/>
</dbReference>
<accession>A0A975PZT3</accession>
<dbReference type="AlphaFoldDB" id="A0A975PZT3"/>
<dbReference type="Proteomes" id="UP000681425">
    <property type="component" value="Chromosome"/>
</dbReference>
<reference evidence="2" key="1">
    <citation type="submission" date="2021-04" db="EMBL/GenBank/DDBJ databases">
        <title>Isolation of p-tert-butylphenol degrading bacteria Sphingobium phenoxybenzoativorans Tas13 from active sludge.</title>
        <authorList>
            <person name="Li Y."/>
        </authorList>
    </citation>
    <scope>NUCLEOTIDE SEQUENCE</scope>
    <source>
        <strain evidence="2">Tas13</strain>
    </source>
</reference>